<keyword evidence="2" id="KW-0808">Transferase</keyword>
<evidence type="ECO:0000313" key="2">
    <source>
        <dbReference type="EMBL" id="MFC5651517.1"/>
    </source>
</evidence>
<reference evidence="3" key="1">
    <citation type="journal article" date="2019" name="Int. J. Syst. Evol. Microbiol.">
        <title>The Global Catalogue of Microorganisms (GCM) 10K type strain sequencing project: providing services to taxonomists for standard genome sequencing and annotation.</title>
        <authorList>
            <consortium name="The Broad Institute Genomics Platform"/>
            <consortium name="The Broad Institute Genome Sequencing Center for Infectious Disease"/>
            <person name="Wu L."/>
            <person name="Ma J."/>
        </authorList>
    </citation>
    <scope>NUCLEOTIDE SEQUENCE [LARGE SCALE GENOMIC DNA]</scope>
    <source>
        <strain evidence="3">CGMCC 1.3240</strain>
    </source>
</reference>
<dbReference type="GO" id="GO:0032259">
    <property type="term" value="P:methylation"/>
    <property type="evidence" value="ECO:0007669"/>
    <property type="project" value="UniProtKB-KW"/>
</dbReference>
<dbReference type="SUPFAM" id="SSF53335">
    <property type="entry name" value="S-adenosyl-L-methionine-dependent methyltransferases"/>
    <property type="match status" value="1"/>
</dbReference>
<dbReference type="Gene3D" id="2.20.25.110">
    <property type="entry name" value="S-adenosyl-L-methionine-dependent methyltransferases"/>
    <property type="match status" value="1"/>
</dbReference>
<dbReference type="Pfam" id="PF13649">
    <property type="entry name" value="Methyltransf_25"/>
    <property type="match status" value="1"/>
</dbReference>
<dbReference type="Proteomes" id="UP001596047">
    <property type="component" value="Unassembled WGS sequence"/>
</dbReference>
<comment type="caution">
    <text evidence="2">The sequence shown here is derived from an EMBL/GenBank/DDBJ whole genome shotgun (WGS) entry which is preliminary data.</text>
</comment>
<organism evidence="2 3">
    <name type="scientific">Paenibacillus solisilvae</name>
    <dbReference type="NCBI Taxonomy" id="2486751"/>
    <lineage>
        <taxon>Bacteria</taxon>
        <taxon>Bacillati</taxon>
        <taxon>Bacillota</taxon>
        <taxon>Bacilli</taxon>
        <taxon>Bacillales</taxon>
        <taxon>Paenibacillaceae</taxon>
        <taxon>Paenibacillus</taxon>
    </lineage>
</organism>
<evidence type="ECO:0000313" key="3">
    <source>
        <dbReference type="Proteomes" id="UP001596047"/>
    </source>
</evidence>
<gene>
    <name evidence="2" type="ORF">ACFPYJ_20850</name>
</gene>
<keyword evidence="2" id="KW-0489">Methyltransferase</keyword>
<dbReference type="EMBL" id="JBHSOW010000079">
    <property type="protein sequence ID" value="MFC5651517.1"/>
    <property type="molecule type" value="Genomic_DNA"/>
</dbReference>
<dbReference type="EC" id="2.1.1.-" evidence="2"/>
<evidence type="ECO:0000259" key="1">
    <source>
        <dbReference type="Pfam" id="PF13649"/>
    </source>
</evidence>
<dbReference type="GO" id="GO:0008168">
    <property type="term" value="F:methyltransferase activity"/>
    <property type="evidence" value="ECO:0007669"/>
    <property type="project" value="UniProtKB-KW"/>
</dbReference>
<dbReference type="PANTHER" id="PTHR43591:SF110">
    <property type="entry name" value="RHODANESE DOMAIN-CONTAINING PROTEIN"/>
    <property type="match status" value="1"/>
</dbReference>
<sequence>MTAAWYEQSFGSDYMIVYRHRNWQQAESEVQRMVGWMELPEGAAVLDIGCGMGRHALALAGLGYRVTGIDLSEALLEKAIEHNEGGLIERLVQGDMRRLPFENGQFQATVNLFTSFGYFADEADNSCVLKEIRRVLKKDGRFLIDFLNPAYVEANLVPYSERIDVESGLHIEEIRTIKDGWVLKKIKIGPAGSGSSGKQSRSYQEQVRLLSLQWFTAALAEAGLSLEHVYGNYQGDEYQTEQSPRMIMIGRVFD</sequence>
<proteinExistence type="predicted"/>
<dbReference type="CDD" id="cd02440">
    <property type="entry name" value="AdoMet_MTases"/>
    <property type="match status" value="1"/>
</dbReference>
<name>A0ABW0W0M6_9BACL</name>
<dbReference type="PANTHER" id="PTHR43591">
    <property type="entry name" value="METHYLTRANSFERASE"/>
    <property type="match status" value="1"/>
</dbReference>
<accession>A0ABW0W0M6</accession>
<feature type="domain" description="Methyltransferase" evidence="1">
    <location>
        <begin position="45"/>
        <end position="140"/>
    </location>
</feature>
<keyword evidence="3" id="KW-1185">Reference proteome</keyword>
<dbReference type="InterPro" id="IPR029063">
    <property type="entry name" value="SAM-dependent_MTases_sf"/>
</dbReference>
<dbReference type="InterPro" id="IPR041698">
    <property type="entry name" value="Methyltransf_25"/>
</dbReference>
<dbReference type="Gene3D" id="3.40.50.150">
    <property type="entry name" value="Vaccinia Virus protein VP39"/>
    <property type="match status" value="1"/>
</dbReference>
<dbReference type="RefSeq" id="WP_379190145.1">
    <property type="nucleotide sequence ID" value="NZ_JBHSOW010000079.1"/>
</dbReference>
<protein>
    <submittedName>
        <fullName evidence="2">Class I SAM-dependent methyltransferase</fullName>
        <ecNumber evidence="2">2.1.1.-</ecNumber>
    </submittedName>
</protein>